<dbReference type="SUPFAM" id="SSF74653">
    <property type="entry name" value="TolA/TonB C-terminal domain"/>
    <property type="match status" value="1"/>
</dbReference>
<dbReference type="GO" id="GO:0031992">
    <property type="term" value="F:energy transducer activity"/>
    <property type="evidence" value="ECO:0007669"/>
    <property type="project" value="InterPro"/>
</dbReference>
<keyword evidence="5 10" id="KW-0997">Cell inner membrane</keyword>
<dbReference type="InterPro" id="IPR003538">
    <property type="entry name" value="TonB"/>
</dbReference>
<evidence type="ECO:0000256" key="4">
    <source>
        <dbReference type="ARBA" id="ARBA00022475"/>
    </source>
</evidence>
<keyword evidence="10" id="KW-0735">Signal-anchor</keyword>
<dbReference type="PANTHER" id="PTHR33446:SF2">
    <property type="entry name" value="PROTEIN TONB"/>
    <property type="match status" value="1"/>
</dbReference>
<dbReference type="Gene3D" id="3.30.2420.10">
    <property type="entry name" value="TonB"/>
    <property type="match status" value="1"/>
</dbReference>
<evidence type="ECO:0000256" key="6">
    <source>
        <dbReference type="ARBA" id="ARBA00022692"/>
    </source>
</evidence>
<keyword evidence="8" id="KW-1133">Transmembrane helix</keyword>
<dbReference type="GO" id="GO:0030288">
    <property type="term" value="C:outer membrane-bounded periplasmic space"/>
    <property type="evidence" value="ECO:0007669"/>
    <property type="project" value="InterPro"/>
</dbReference>
<dbReference type="InterPro" id="IPR051045">
    <property type="entry name" value="TonB-dependent_transducer"/>
</dbReference>
<dbReference type="EMBL" id="CP159578">
    <property type="protein sequence ID" value="XCJ81287.1"/>
    <property type="molecule type" value="Genomic_DNA"/>
</dbReference>
<dbReference type="PANTHER" id="PTHR33446">
    <property type="entry name" value="PROTEIN TONB-RELATED"/>
    <property type="match status" value="1"/>
</dbReference>
<evidence type="ECO:0000256" key="8">
    <source>
        <dbReference type="ARBA" id="ARBA00022989"/>
    </source>
</evidence>
<evidence type="ECO:0000256" key="3">
    <source>
        <dbReference type="ARBA" id="ARBA00022448"/>
    </source>
</evidence>
<comment type="similarity">
    <text evidence="2 10">Belongs to the TonB family.</text>
</comment>
<keyword evidence="4 10" id="KW-1003">Cell membrane</keyword>
<keyword evidence="6" id="KW-0812">Transmembrane</keyword>
<dbReference type="NCBIfam" id="TIGR01352">
    <property type="entry name" value="tonB_Cterm"/>
    <property type="match status" value="1"/>
</dbReference>
<reference evidence="13" key="1">
    <citation type="submission" date="2024-06" db="EMBL/GenBank/DDBJ databases">
        <title>Complete genome of Salinicola endophyticus HNIBRBA4755.</title>
        <authorList>
            <person name="Shin S.Y."/>
            <person name="Kang H."/>
            <person name="Song J."/>
        </authorList>
    </citation>
    <scope>NUCLEOTIDE SEQUENCE</scope>
    <source>
        <strain evidence="13">HNIBRBA4755</strain>
    </source>
</reference>
<comment type="function">
    <text evidence="10">Interacts with outer membrane receptor proteins that carry out high-affinity binding and energy dependent uptake into the periplasmic space of specific substrates. It could act to transduce energy from the cytoplasmic membrane to specific energy-requiring processes in the outer membrane, resulting in the release into the periplasm of ligands bound by these outer membrane proteins.</text>
</comment>
<gene>
    <name evidence="13" type="ORF">ABV408_08935</name>
</gene>
<dbReference type="InterPro" id="IPR006260">
    <property type="entry name" value="TonB/TolA_C"/>
</dbReference>
<feature type="region of interest" description="Disordered" evidence="11">
    <location>
        <begin position="46"/>
        <end position="188"/>
    </location>
</feature>
<evidence type="ECO:0000256" key="9">
    <source>
        <dbReference type="ARBA" id="ARBA00023136"/>
    </source>
</evidence>
<feature type="compositionally biased region" description="Pro residues" evidence="11">
    <location>
        <begin position="115"/>
        <end position="143"/>
    </location>
</feature>
<keyword evidence="7 10" id="KW-0653">Protein transport</keyword>
<evidence type="ECO:0000256" key="10">
    <source>
        <dbReference type="RuleBase" id="RU362123"/>
    </source>
</evidence>
<dbReference type="InterPro" id="IPR037682">
    <property type="entry name" value="TonB_C"/>
</dbReference>
<feature type="compositionally biased region" description="Low complexity" evidence="11">
    <location>
        <begin position="144"/>
        <end position="158"/>
    </location>
</feature>
<dbReference type="Pfam" id="PF03544">
    <property type="entry name" value="TonB_C"/>
    <property type="match status" value="1"/>
</dbReference>
<evidence type="ECO:0000256" key="2">
    <source>
        <dbReference type="ARBA" id="ARBA00006555"/>
    </source>
</evidence>
<dbReference type="PROSITE" id="PS52015">
    <property type="entry name" value="TONB_CTD"/>
    <property type="match status" value="1"/>
</dbReference>
<dbReference type="GO" id="GO:0015031">
    <property type="term" value="P:protein transport"/>
    <property type="evidence" value="ECO:0007669"/>
    <property type="project" value="UniProtKB-UniRule"/>
</dbReference>
<dbReference type="RefSeq" id="WP_353982042.1">
    <property type="nucleotide sequence ID" value="NZ_CP159578.1"/>
</dbReference>
<proteinExistence type="inferred from homology"/>
<dbReference type="GO" id="GO:0098797">
    <property type="term" value="C:plasma membrane protein complex"/>
    <property type="evidence" value="ECO:0007669"/>
    <property type="project" value="TreeGrafter"/>
</dbReference>
<evidence type="ECO:0000256" key="7">
    <source>
        <dbReference type="ARBA" id="ARBA00022927"/>
    </source>
</evidence>
<feature type="compositionally biased region" description="Pro residues" evidence="11">
    <location>
        <begin position="60"/>
        <end position="81"/>
    </location>
</feature>
<name>A0AB74UJ20_9GAMM</name>
<evidence type="ECO:0000256" key="11">
    <source>
        <dbReference type="SAM" id="MobiDB-lite"/>
    </source>
</evidence>
<feature type="domain" description="TonB C-terminal" evidence="12">
    <location>
        <begin position="166"/>
        <end position="254"/>
    </location>
</feature>
<dbReference type="AlphaFoldDB" id="A0AB74UJ20"/>
<keyword evidence="9" id="KW-0472">Membrane</keyword>
<feature type="compositionally biased region" description="Low complexity" evidence="11">
    <location>
        <begin position="82"/>
        <end position="101"/>
    </location>
</feature>
<accession>A0AB74UJ20</accession>
<evidence type="ECO:0000259" key="12">
    <source>
        <dbReference type="PROSITE" id="PS52015"/>
    </source>
</evidence>
<evidence type="ECO:0000313" key="13">
    <source>
        <dbReference type="EMBL" id="XCJ81287.1"/>
    </source>
</evidence>
<organism evidence="13">
    <name type="scientific">Salinicola endophyticus</name>
    <dbReference type="NCBI Taxonomy" id="1949083"/>
    <lineage>
        <taxon>Bacteria</taxon>
        <taxon>Pseudomonadati</taxon>
        <taxon>Pseudomonadota</taxon>
        <taxon>Gammaproteobacteria</taxon>
        <taxon>Oceanospirillales</taxon>
        <taxon>Halomonadaceae</taxon>
        <taxon>Salinicola</taxon>
    </lineage>
</organism>
<evidence type="ECO:0000256" key="5">
    <source>
        <dbReference type="ARBA" id="ARBA00022519"/>
    </source>
</evidence>
<dbReference type="PRINTS" id="PR01374">
    <property type="entry name" value="TONBPROTEIN"/>
</dbReference>
<keyword evidence="3 10" id="KW-0813">Transport</keyword>
<dbReference type="GO" id="GO:0015891">
    <property type="term" value="P:siderophore transport"/>
    <property type="evidence" value="ECO:0007669"/>
    <property type="project" value="InterPro"/>
</dbReference>
<protein>
    <recommendedName>
        <fullName evidence="10">Protein TonB</fullName>
    </recommendedName>
</protein>
<comment type="subcellular location">
    <subcellularLocation>
        <location evidence="1 10">Cell inner membrane</location>
        <topology evidence="1 10">Single-pass membrane protein</topology>
        <orientation evidence="1 10">Periplasmic side</orientation>
    </subcellularLocation>
</comment>
<evidence type="ECO:0000256" key="1">
    <source>
        <dbReference type="ARBA" id="ARBA00004383"/>
    </source>
</evidence>
<dbReference type="GO" id="GO:0055085">
    <property type="term" value="P:transmembrane transport"/>
    <property type="evidence" value="ECO:0007669"/>
    <property type="project" value="InterPro"/>
</dbReference>
<sequence length="254" mass="26527">MRRLVGLVAGAALALVLFYLLALLVAPPAPESQEIVSAAPIAMVDAPEQAPTPTTSAASAPPPPPAAPPPPPAAAPTPAPTPSRIAVPEPQVAQPQTPAPTLDAALPELSEARPTPRPKPEPQPQPQPESRPEPSPQPSPSPAPSTAQAPASQAASTPKGTQASPRDVGQLQPTSRVNPTYPARAQRRGLEGYVEVSFVIQPDGRVDGGSLRVIDAEPANVFDRAVEEAISRWRFPPADDVRRATQRIEFKLQG</sequence>